<proteinExistence type="predicted"/>
<reference evidence="2 3" key="1">
    <citation type="submission" date="2017-11" db="EMBL/GenBank/DDBJ databases">
        <title>Genome sequencing of Prevotella intermedia KCOM 1653.</title>
        <authorList>
            <person name="Kook J.-K."/>
            <person name="Park S.-N."/>
            <person name="Lim Y.K."/>
        </authorList>
    </citation>
    <scope>NUCLEOTIDE SEQUENCE [LARGE SCALE GENOMIC DNA]</scope>
    <source>
        <strain evidence="2 3">KCOM 1653</strain>
    </source>
</reference>
<keyword evidence="1" id="KW-0472">Membrane</keyword>
<gene>
    <name evidence="2" type="ORF">CTI18_12985</name>
</gene>
<keyword evidence="1" id="KW-1133">Transmembrane helix</keyword>
<evidence type="ECO:0000313" key="2">
    <source>
        <dbReference type="EMBL" id="PIK19775.1"/>
    </source>
</evidence>
<comment type="caution">
    <text evidence="2">The sequence shown here is derived from an EMBL/GenBank/DDBJ whole genome shotgun (WGS) entry which is preliminary data.</text>
</comment>
<feature type="transmembrane region" description="Helical" evidence="1">
    <location>
        <begin position="149"/>
        <end position="169"/>
    </location>
</feature>
<name>A0A2G8I8F2_PREIN</name>
<keyword evidence="1" id="KW-0812">Transmembrane</keyword>
<dbReference type="Proteomes" id="UP000230046">
    <property type="component" value="Unassembled WGS sequence"/>
</dbReference>
<organism evidence="2 3">
    <name type="scientific">Prevotella intermedia</name>
    <dbReference type="NCBI Taxonomy" id="28131"/>
    <lineage>
        <taxon>Bacteria</taxon>
        <taxon>Pseudomonadati</taxon>
        <taxon>Bacteroidota</taxon>
        <taxon>Bacteroidia</taxon>
        <taxon>Bacteroidales</taxon>
        <taxon>Prevotellaceae</taxon>
        <taxon>Prevotella</taxon>
    </lineage>
</organism>
<sequence length="192" mass="21909">MCGGCKTKKAVAVETTKSTYSSTSAVKERTETHYSFIDTTKIDEFTSVIREYIFDTPTFCTADSFAHDTNVGSKVPMVEFKVDGSIIVNHGLKSIKETKISRRNEKKGVSVQRDSIGNTVSKTKVHATEQHRQKQRQVEQVQISEPFDWWQLIIGASVLFAVVCLLFYLKRKKPKIKDFISNIRNRIKQKLE</sequence>
<dbReference type="EMBL" id="PEKN01000002">
    <property type="protein sequence ID" value="PIK19775.1"/>
    <property type="molecule type" value="Genomic_DNA"/>
</dbReference>
<dbReference type="AlphaFoldDB" id="A0A2G8I8F2"/>
<evidence type="ECO:0000313" key="3">
    <source>
        <dbReference type="Proteomes" id="UP000230046"/>
    </source>
</evidence>
<accession>A0A2G8I8F2</accession>
<evidence type="ECO:0000256" key="1">
    <source>
        <dbReference type="SAM" id="Phobius"/>
    </source>
</evidence>
<protein>
    <submittedName>
        <fullName evidence="2">Uncharacterized protein</fullName>
    </submittedName>
</protein>